<dbReference type="Proteomes" id="UP000033121">
    <property type="component" value="Unassembled WGS sequence"/>
</dbReference>
<reference evidence="8 9" key="1">
    <citation type="submission" date="2015-04" db="EMBL/GenBank/DDBJ databases">
        <title>Whole genome shotgun sequence of Flavihumibacter petaseus NBRC 106054.</title>
        <authorList>
            <person name="Miyazawa S."/>
            <person name="Hosoyama A."/>
            <person name="Hashimoto M."/>
            <person name="Noguchi M."/>
            <person name="Tsuchikane K."/>
            <person name="Ohji S."/>
            <person name="Yamazoe A."/>
            <person name="Ichikawa N."/>
            <person name="Kimura A."/>
            <person name="Fujita N."/>
        </authorList>
    </citation>
    <scope>NUCLEOTIDE SEQUENCE [LARGE SCALE GENOMIC DNA]</scope>
    <source>
        <strain evidence="8 9">NBRC 106054</strain>
    </source>
</reference>
<dbReference type="OrthoDB" id="5694214at2"/>
<evidence type="ECO:0000313" key="8">
    <source>
        <dbReference type="EMBL" id="GAO42039.1"/>
    </source>
</evidence>
<keyword evidence="5" id="KW-0998">Cell outer membrane</keyword>
<dbReference type="PROSITE" id="PS51257">
    <property type="entry name" value="PROKAR_LIPOPROTEIN"/>
    <property type="match status" value="1"/>
</dbReference>
<dbReference type="RefSeq" id="WP_046367804.1">
    <property type="nucleotide sequence ID" value="NZ_BBWV01000001.1"/>
</dbReference>
<organism evidence="8 9">
    <name type="scientific">Flavihumibacter petaseus NBRC 106054</name>
    <dbReference type="NCBI Taxonomy" id="1220578"/>
    <lineage>
        <taxon>Bacteria</taxon>
        <taxon>Pseudomonadati</taxon>
        <taxon>Bacteroidota</taxon>
        <taxon>Chitinophagia</taxon>
        <taxon>Chitinophagales</taxon>
        <taxon>Chitinophagaceae</taxon>
        <taxon>Flavihumibacter</taxon>
    </lineage>
</organism>
<feature type="domain" description="SusD-like N-terminal" evidence="7">
    <location>
        <begin position="21"/>
        <end position="213"/>
    </location>
</feature>
<evidence type="ECO:0000259" key="6">
    <source>
        <dbReference type="Pfam" id="PF07980"/>
    </source>
</evidence>
<dbReference type="Pfam" id="PF07980">
    <property type="entry name" value="SusD_RagB"/>
    <property type="match status" value="1"/>
</dbReference>
<name>A0A0E9MWS5_9BACT</name>
<accession>A0A0E9MWS5</accession>
<feature type="domain" description="RagB/SusD" evidence="6">
    <location>
        <begin position="277"/>
        <end position="543"/>
    </location>
</feature>
<dbReference type="InterPro" id="IPR011990">
    <property type="entry name" value="TPR-like_helical_dom_sf"/>
</dbReference>
<dbReference type="CDD" id="cd08977">
    <property type="entry name" value="SusD"/>
    <property type="match status" value="1"/>
</dbReference>
<dbReference type="SUPFAM" id="SSF48452">
    <property type="entry name" value="TPR-like"/>
    <property type="match status" value="1"/>
</dbReference>
<proteinExistence type="inferred from homology"/>
<dbReference type="InterPro" id="IPR033985">
    <property type="entry name" value="SusD-like_N"/>
</dbReference>
<gene>
    <name evidence="8" type="ORF">FPE01S_01_10520</name>
</gene>
<evidence type="ECO:0000256" key="2">
    <source>
        <dbReference type="ARBA" id="ARBA00006275"/>
    </source>
</evidence>
<keyword evidence="3" id="KW-0732">Signal</keyword>
<dbReference type="InterPro" id="IPR012944">
    <property type="entry name" value="SusD_RagB_dom"/>
</dbReference>
<sequence>MKKIIAYSFLLSGLVMSGCKKYLETEPLSQASETTFWKTVDDAQTGLNAVYSTLPDSRDFWRDCHSDNSVMTNAWGEGGMGYICQGNQTPADTYISEEWAYADIRIALYYLDKLSAMDIDASMKKRFDAEARFILAMRYFRMTQLFGDIPLIKEKPVDLDASALPRSPKQEVLDYALQNVETAVENLPESYSGADVGRITKGAAYLLKANIYLYMASYKKFHENANDAALWTKAAEAADAVTTLGYDLEPDYSYLFKQQSNNNNTEVILAYQYVKDKLVQYLPLLASPSGVGQTGEGWASFCPTRDLIDSYETTDGQSIETSPLYNKSNPFVNRDKRLAETFMLPGQPVIRPDGSTKPYNPHPSYNNPEKMNAEGGGLTGYMYLKFNDLTLLDPYTNYGNWPIYRYAEALLVLAEALNEYDPGNAKIQWAVDKIRARAGLPGVAAIAGDQAKMREAIREERRHEFVAEHKRYFDILRWKIAEDVLNVPAYGINSDVNDPIGDWTKPKFLAQDRHFDPAKHYLWPVPQTSIDKNNNLLPQNPNW</sequence>
<protein>
    <recommendedName>
        <fullName evidence="10">RagB/SusD family nutrient uptake outer membrane protein</fullName>
    </recommendedName>
</protein>
<evidence type="ECO:0000256" key="5">
    <source>
        <dbReference type="ARBA" id="ARBA00023237"/>
    </source>
</evidence>
<dbReference type="EMBL" id="BBWV01000001">
    <property type="protein sequence ID" value="GAO42039.1"/>
    <property type="molecule type" value="Genomic_DNA"/>
</dbReference>
<dbReference type="Gene3D" id="1.25.40.390">
    <property type="match status" value="1"/>
</dbReference>
<comment type="similarity">
    <text evidence="2">Belongs to the SusD family.</text>
</comment>
<dbReference type="AlphaFoldDB" id="A0A0E9MWS5"/>
<comment type="caution">
    <text evidence="8">The sequence shown here is derived from an EMBL/GenBank/DDBJ whole genome shotgun (WGS) entry which is preliminary data.</text>
</comment>
<dbReference type="STRING" id="1220578.FPE01S_01_10520"/>
<comment type="subcellular location">
    <subcellularLocation>
        <location evidence="1">Cell outer membrane</location>
    </subcellularLocation>
</comment>
<dbReference type="GO" id="GO:0009279">
    <property type="term" value="C:cell outer membrane"/>
    <property type="evidence" value="ECO:0007669"/>
    <property type="project" value="UniProtKB-SubCell"/>
</dbReference>
<evidence type="ECO:0000256" key="1">
    <source>
        <dbReference type="ARBA" id="ARBA00004442"/>
    </source>
</evidence>
<evidence type="ECO:0000313" key="9">
    <source>
        <dbReference type="Proteomes" id="UP000033121"/>
    </source>
</evidence>
<dbReference type="Pfam" id="PF14322">
    <property type="entry name" value="SusD-like_3"/>
    <property type="match status" value="1"/>
</dbReference>
<evidence type="ECO:0000256" key="4">
    <source>
        <dbReference type="ARBA" id="ARBA00023136"/>
    </source>
</evidence>
<evidence type="ECO:0000259" key="7">
    <source>
        <dbReference type="Pfam" id="PF14322"/>
    </source>
</evidence>
<keyword evidence="9" id="KW-1185">Reference proteome</keyword>
<evidence type="ECO:0008006" key="10">
    <source>
        <dbReference type="Google" id="ProtNLM"/>
    </source>
</evidence>
<evidence type="ECO:0000256" key="3">
    <source>
        <dbReference type="ARBA" id="ARBA00022729"/>
    </source>
</evidence>
<keyword evidence="4" id="KW-0472">Membrane</keyword>